<proteinExistence type="predicted"/>
<reference evidence="2 3" key="1">
    <citation type="journal article" date="2015" name="Sci. Rep.">
        <title>Chromosome-level genome map provides insights into diverse defense mechanisms in the medicinal fungus Ganoderma sinense.</title>
        <authorList>
            <person name="Zhu Y."/>
            <person name="Xu J."/>
            <person name="Sun C."/>
            <person name="Zhou S."/>
            <person name="Xu H."/>
            <person name="Nelson D.R."/>
            <person name="Qian J."/>
            <person name="Song J."/>
            <person name="Luo H."/>
            <person name="Xiang L."/>
            <person name="Li Y."/>
            <person name="Xu Z."/>
            <person name="Ji A."/>
            <person name="Wang L."/>
            <person name="Lu S."/>
            <person name="Hayward A."/>
            <person name="Sun W."/>
            <person name="Li X."/>
            <person name="Schwartz D.C."/>
            <person name="Wang Y."/>
            <person name="Chen S."/>
        </authorList>
    </citation>
    <scope>NUCLEOTIDE SEQUENCE [LARGE SCALE GENOMIC DNA]</scope>
    <source>
        <strain evidence="2 3">ZZ0214-1</strain>
    </source>
</reference>
<evidence type="ECO:0000256" key="1">
    <source>
        <dbReference type="SAM" id="MobiDB-lite"/>
    </source>
</evidence>
<dbReference type="AlphaFoldDB" id="A0A2G8RSD1"/>
<dbReference type="EMBL" id="AYKW01000067">
    <property type="protein sequence ID" value="PIL24248.1"/>
    <property type="molecule type" value="Genomic_DNA"/>
</dbReference>
<feature type="region of interest" description="Disordered" evidence="1">
    <location>
        <begin position="1"/>
        <end position="96"/>
    </location>
</feature>
<feature type="compositionally biased region" description="Pro residues" evidence="1">
    <location>
        <begin position="213"/>
        <end position="223"/>
    </location>
</feature>
<gene>
    <name evidence="2" type="ORF">GSI_14001</name>
</gene>
<evidence type="ECO:0000313" key="2">
    <source>
        <dbReference type="EMBL" id="PIL24248.1"/>
    </source>
</evidence>
<protein>
    <submittedName>
        <fullName evidence="2">Uncharacterized protein</fullName>
    </submittedName>
</protein>
<comment type="caution">
    <text evidence="2">The sequence shown here is derived from an EMBL/GenBank/DDBJ whole genome shotgun (WGS) entry which is preliminary data.</text>
</comment>
<sequence length="297" mass="32781">MSSYHPTMPRPIPAGGGRSPSPTTSAHSGSSSQGGLDFSHGWNWRHPPARSSSGHSSDLIFSMEPEPRSASGSPCPGSADQPFLYDVPSPWHAQPPPGTVPVCPRCRRQFYAADHPSQQNHGHNGMYRPRALLCPSCEELESLSHRASRRDEDDFFALSSGRRDRTPRQYPNTYQPQHEPPTPTGRRHQHSTSAQLTNTTHIVGRAFPSYNGHPPPYPSPPPYTRSVSQPHQSAPRWTAVSLPPATFVTGSYRPQYQLPQLITQLEHRAPPAPTISPRTTDPIVMTPVSPSPRRRQS</sequence>
<feature type="compositionally biased region" description="Low complexity" evidence="1">
    <location>
        <begin position="19"/>
        <end position="31"/>
    </location>
</feature>
<dbReference type="OrthoDB" id="2751937at2759"/>
<feature type="region of interest" description="Disordered" evidence="1">
    <location>
        <begin position="267"/>
        <end position="297"/>
    </location>
</feature>
<dbReference type="Proteomes" id="UP000230002">
    <property type="component" value="Unassembled WGS sequence"/>
</dbReference>
<evidence type="ECO:0000313" key="3">
    <source>
        <dbReference type="Proteomes" id="UP000230002"/>
    </source>
</evidence>
<name>A0A2G8RSD1_9APHY</name>
<feature type="region of interest" description="Disordered" evidence="1">
    <location>
        <begin position="152"/>
        <end position="230"/>
    </location>
</feature>
<keyword evidence="3" id="KW-1185">Reference proteome</keyword>
<feature type="compositionally biased region" description="Polar residues" evidence="1">
    <location>
        <begin position="191"/>
        <end position="201"/>
    </location>
</feature>
<accession>A0A2G8RSD1</accession>
<organism evidence="2 3">
    <name type="scientific">Ganoderma sinense ZZ0214-1</name>
    <dbReference type="NCBI Taxonomy" id="1077348"/>
    <lineage>
        <taxon>Eukaryota</taxon>
        <taxon>Fungi</taxon>
        <taxon>Dikarya</taxon>
        <taxon>Basidiomycota</taxon>
        <taxon>Agaricomycotina</taxon>
        <taxon>Agaricomycetes</taxon>
        <taxon>Polyporales</taxon>
        <taxon>Polyporaceae</taxon>
        <taxon>Ganoderma</taxon>
    </lineage>
</organism>